<gene>
    <name evidence="5" type="ORF">F7725_005608</name>
</gene>
<name>A0A7J5YSY4_DISMA</name>
<dbReference type="SMART" id="SM00409">
    <property type="entry name" value="IG"/>
    <property type="match status" value="1"/>
</dbReference>
<dbReference type="GO" id="GO:0002764">
    <property type="term" value="P:immune response-regulating signaling pathway"/>
    <property type="evidence" value="ECO:0007669"/>
    <property type="project" value="TreeGrafter"/>
</dbReference>
<dbReference type="AlphaFoldDB" id="A0A7J5YSY4"/>
<feature type="domain" description="Immunoglobulin" evidence="4">
    <location>
        <begin position="215"/>
        <end position="319"/>
    </location>
</feature>
<dbReference type="InterPro" id="IPR003599">
    <property type="entry name" value="Ig_sub"/>
</dbReference>
<evidence type="ECO:0000256" key="1">
    <source>
        <dbReference type="ARBA" id="ARBA00023157"/>
    </source>
</evidence>
<feature type="region of interest" description="Disordered" evidence="2">
    <location>
        <begin position="198"/>
        <end position="219"/>
    </location>
</feature>
<accession>A0A7J5YSY4</accession>
<dbReference type="SUPFAM" id="SSF48726">
    <property type="entry name" value="Immunoglobulin"/>
    <property type="match status" value="1"/>
</dbReference>
<evidence type="ECO:0000259" key="4">
    <source>
        <dbReference type="SMART" id="SM00409"/>
    </source>
</evidence>
<protein>
    <recommendedName>
        <fullName evidence="4">Immunoglobulin domain-containing protein</fullName>
    </recommendedName>
</protein>
<dbReference type="Gene3D" id="2.60.40.10">
    <property type="entry name" value="Immunoglobulins"/>
    <property type="match status" value="1"/>
</dbReference>
<reference evidence="5 6" key="1">
    <citation type="submission" date="2020-03" db="EMBL/GenBank/DDBJ databases">
        <title>Dissostichus mawsoni Genome sequencing and assembly.</title>
        <authorList>
            <person name="Park H."/>
        </authorList>
    </citation>
    <scope>NUCLEOTIDE SEQUENCE [LARGE SCALE GENOMIC DNA]</scope>
    <source>
        <strain evidence="5">DM0001</strain>
        <tissue evidence="5">Muscle</tissue>
    </source>
</reference>
<keyword evidence="3" id="KW-1133">Transmembrane helix</keyword>
<feature type="transmembrane region" description="Helical" evidence="3">
    <location>
        <begin position="424"/>
        <end position="448"/>
    </location>
</feature>
<keyword evidence="6" id="KW-1185">Reference proteome</keyword>
<proteinExistence type="predicted"/>
<evidence type="ECO:0000256" key="3">
    <source>
        <dbReference type="SAM" id="Phobius"/>
    </source>
</evidence>
<comment type="caution">
    <text evidence="5">The sequence shown here is derived from an EMBL/GenBank/DDBJ whole genome shotgun (WGS) entry which is preliminary data.</text>
</comment>
<keyword evidence="3" id="KW-0472">Membrane</keyword>
<dbReference type="PANTHER" id="PTHR11738">
    <property type="entry name" value="MHC CLASS I NK CELL RECEPTOR"/>
    <property type="match status" value="1"/>
</dbReference>
<dbReference type="InterPro" id="IPR013783">
    <property type="entry name" value="Ig-like_fold"/>
</dbReference>
<sequence>MSIIFQVNTTQLNNAELESGCSSLAQWQYRVTAPTGAGLPGSARVHVVKDKVKVREKRAEEETVAVHVCILLRVSKMQAVSVGQSLWIYTLLFTFLQLWGRLSASTSSPTLTSPTLDIYSRSKGSVVLVCRAPDGQRGVKFMLYRNEKEVDSQVLESGAEEVHFTVKENNTVQLFCCIYIEQGRFSAFSPYLHLEKTRDTASPRSLPSPVLSVNPSTGQVKRGDTLSFSCSVPVPPQSQSRSNLGNRPMTFLLLRAAKQPGATSIILQPQASLVSNQDLQPGVFTVGPVTDGEEAEYTCLYQVNSRRGLVNSTVSNMVLISITDALPVPTLVLEQQTAVWHLLCTGSAAYPGAAFSLYVADNEFLVDTHKVTLIHHQATFPVPVQETPVAFYQCQYNVLLAGKWSNSPRSLPLAVTRDFSAVDWPLVLGSFSAVVLFLCSVTLVVVVARRKIKAAAEEKKRRPYTQAFKYHSGMGQCGLTYRDGLQIPFMDLTLHIHNPDPSLPLEHFLSLPLPSAGVTQQDRKGYFPTSYFMFSS</sequence>
<dbReference type="InterPro" id="IPR036179">
    <property type="entry name" value="Ig-like_dom_sf"/>
</dbReference>
<feature type="compositionally biased region" description="Low complexity" evidence="2">
    <location>
        <begin position="202"/>
        <end position="216"/>
    </location>
</feature>
<evidence type="ECO:0000313" key="5">
    <source>
        <dbReference type="EMBL" id="KAF3852253.1"/>
    </source>
</evidence>
<evidence type="ECO:0000256" key="2">
    <source>
        <dbReference type="SAM" id="MobiDB-lite"/>
    </source>
</evidence>
<evidence type="ECO:0000313" key="6">
    <source>
        <dbReference type="Proteomes" id="UP000518266"/>
    </source>
</evidence>
<keyword evidence="1" id="KW-1015">Disulfide bond</keyword>
<keyword evidence="3" id="KW-0812">Transmembrane</keyword>
<dbReference type="PANTHER" id="PTHR11738:SF186">
    <property type="entry name" value="OSTEOCLAST-ASSOCIATED IMMUNOGLOBULIN-LIKE RECEPTOR"/>
    <property type="match status" value="1"/>
</dbReference>
<dbReference type="EMBL" id="JAAKFY010000009">
    <property type="protein sequence ID" value="KAF3852253.1"/>
    <property type="molecule type" value="Genomic_DNA"/>
</dbReference>
<dbReference type="Proteomes" id="UP000518266">
    <property type="component" value="Unassembled WGS sequence"/>
</dbReference>
<dbReference type="InterPro" id="IPR050412">
    <property type="entry name" value="Ig-like_Receptors_ImmuneReg"/>
</dbReference>
<dbReference type="OrthoDB" id="8917711at2759"/>
<organism evidence="5 6">
    <name type="scientific">Dissostichus mawsoni</name>
    <name type="common">Antarctic cod</name>
    <dbReference type="NCBI Taxonomy" id="36200"/>
    <lineage>
        <taxon>Eukaryota</taxon>
        <taxon>Metazoa</taxon>
        <taxon>Chordata</taxon>
        <taxon>Craniata</taxon>
        <taxon>Vertebrata</taxon>
        <taxon>Euteleostomi</taxon>
        <taxon>Actinopterygii</taxon>
        <taxon>Neopterygii</taxon>
        <taxon>Teleostei</taxon>
        <taxon>Neoteleostei</taxon>
        <taxon>Acanthomorphata</taxon>
        <taxon>Eupercaria</taxon>
        <taxon>Perciformes</taxon>
        <taxon>Notothenioidei</taxon>
        <taxon>Nototheniidae</taxon>
        <taxon>Dissostichus</taxon>
    </lineage>
</organism>